<comment type="caution">
    <text evidence="4">The sequence shown here is derived from an EMBL/GenBank/DDBJ whole genome shotgun (WGS) entry which is preliminary data.</text>
</comment>
<accession>A0A1G2HK13</accession>
<dbReference type="InterPro" id="IPR029057">
    <property type="entry name" value="PRTase-like"/>
</dbReference>
<dbReference type="Gene3D" id="3.40.50.2020">
    <property type="match status" value="1"/>
</dbReference>
<evidence type="ECO:0000313" key="5">
    <source>
        <dbReference type="Proteomes" id="UP000178509"/>
    </source>
</evidence>
<dbReference type="CDD" id="cd06223">
    <property type="entry name" value="PRTases_typeI"/>
    <property type="match status" value="1"/>
</dbReference>
<dbReference type="InterPro" id="IPR000836">
    <property type="entry name" value="PRTase_dom"/>
</dbReference>
<dbReference type="PANTHER" id="PTHR47505">
    <property type="entry name" value="DNA UTILIZATION PROTEIN YHGH"/>
    <property type="match status" value="1"/>
</dbReference>
<protein>
    <recommendedName>
        <fullName evidence="3">Phosphoribosyltransferase domain-containing protein</fullName>
    </recommendedName>
</protein>
<gene>
    <name evidence="4" type="ORF">A3H51_01395</name>
</gene>
<dbReference type="EMBL" id="MHOJ01000009">
    <property type="protein sequence ID" value="OGZ62826.1"/>
    <property type="molecule type" value="Genomic_DNA"/>
</dbReference>
<comment type="similarity">
    <text evidence="1">Belongs to the ComF/GntX family.</text>
</comment>
<name>A0A1G2HK13_9BACT</name>
<dbReference type="Proteomes" id="UP000178509">
    <property type="component" value="Unassembled WGS sequence"/>
</dbReference>
<dbReference type="PANTHER" id="PTHR47505:SF1">
    <property type="entry name" value="DNA UTILIZATION PROTEIN YHGH"/>
    <property type="match status" value="1"/>
</dbReference>
<dbReference type="Pfam" id="PF00156">
    <property type="entry name" value="Pribosyltran"/>
    <property type="match status" value="1"/>
</dbReference>
<feature type="region of interest" description="Disordered" evidence="2">
    <location>
        <begin position="169"/>
        <end position="191"/>
    </location>
</feature>
<evidence type="ECO:0000256" key="1">
    <source>
        <dbReference type="ARBA" id="ARBA00008007"/>
    </source>
</evidence>
<evidence type="ECO:0000259" key="3">
    <source>
        <dbReference type="Pfam" id="PF00156"/>
    </source>
</evidence>
<dbReference type="STRING" id="1802164.A3H51_01395"/>
<evidence type="ECO:0000313" key="4">
    <source>
        <dbReference type="EMBL" id="OGZ62826.1"/>
    </source>
</evidence>
<dbReference type="SUPFAM" id="SSF53271">
    <property type="entry name" value="PRTase-like"/>
    <property type="match status" value="1"/>
</dbReference>
<organism evidence="4 5">
    <name type="scientific">Candidatus Spechtbacteria bacterium RIFCSPLOWO2_02_FULL_38_8</name>
    <dbReference type="NCBI Taxonomy" id="1802164"/>
    <lineage>
        <taxon>Bacteria</taxon>
        <taxon>Candidatus Spechtiibacteriota</taxon>
    </lineage>
</organism>
<proteinExistence type="inferred from homology"/>
<sequence length="240" mass="27540">MQFYKIKNSIIESLVPSFCYGCKKPKTYLCEDCFEIINYISHPICPHCKAALGMGKLREDCKRELNLNRIFSCADYKDIRIRALIKDLKYNYAFSLALPLSHFAYWWLLKHEYADEIKENIDLIIPVPLHKSKFKKRGFNHAEYLAKHLGALLNIPIANNFLIKTRSTKPQAEAKTKEEREENLKKVFSTTGPPEAPVVGKNILLVDDVLTTGSTLRECAHVLRKNGAKEVWALTIAQEL</sequence>
<dbReference type="InterPro" id="IPR051910">
    <property type="entry name" value="ComF/GntX_DNA_util-trans"/>
</dbReference>
<feature type="domain" description="Phosphoribosyltransferase" evidence="3">
    <location>
        <begin position="136"/>
        <end position="236"/>
    </location>
</feature>
<evidence type="ECO:0000256" key="2">
    <source>
        <dbReference type="SAM" id="MobiDB-lite"/>
    </source>
</evidence>
<feature type="compositionally biased region" description="Basic and acidic residues" evidence="2">
    <location>
        <begin position="172"/>
        <end position="185"/>
    </location>
</feature>
<dbReference type="AlphaFoldDB" id="A0A1G2HK13"/>
<reference evidence="4 5" key="1">
    <citation type="journal article" date="2016" name="Nat. Commun.">
        <title>Thousands of microbial genomes shed light on interconnected biogeochemical processes in an aquifer system.</title>
        <authorList>
            <person name="Anantharaman K."/>
            <person name="Brown C.T."/>
            <person name="Hug L.A."/>
            <person name="Sharon I."/>
            <person name="Castelle C.J."/>
            <person name="Probst A.J."/>
            <person name="Thomas B.C."/>
            <person name="Singh A."/>
            <person name="Wilkins M.J."/>
            <person name="Karaoz U."/>
            <person name="Brodie E.L."/>
            <person name="Williams K.H."/>
            <person name="Hubbard S.S."/>
            <person name="Banfield J.F."/>
        </authorList>
    </citation>
    <scope>NUCLEOTIDE SEQUENCE [LARGE SCALE GENOMIC DNA]</scope>
</reference>